<dbReference type="Proteomes" id="UP001500967">
    <property type="component" value="Unassembled WGS sequence"/>
</dbReference>
<gene>
    <name evidence="4" type="ORF">GCM10009539_75360</name>
</gene>
<dbReference type="SUPFAM" id="SSF54909">
    <property type="entry name" value="Dimeric alpha+beta barrel"/>
    <property type="match status" value="1"/>
</dbReference>
<sequence>MKYMIMMFGGLGASLAGRSPEWITEMQTTMMKMDRALRESGEIIESRHLVDPTQAITVRPTGGSPAPTDGPFAEIKESLAGYWIVDTSQERAVEIASQVVAVTEYPMEIRRIMDDSTPPEQ</sequence>
<dbReference type="EMBL" id="BAAAGX010000034">
    <property type="protein sequence ID" value="GAA0276483.1"/>
    <property type="molecule type" value="Genomic_DNA"/>
</dbReference>
<accession>A0ABP3ETP1</accession>
<dbReference type="InterPro" id="IPR005545">
    <property type="entry name" value="YCII"/>
</dbReference>
<dbReference type="PANTHER" id="PTHR35174:SF3">
    <property type="entry name" value="BLL7171 PROTEIN"/>
    <property type="match status" value="1"/>
</dbReference>
<dbReference type="Gene3D" id="3.30.70.1060">
    <property type="entry name" value="Dimeric alpha+beta barrel"/>
    <property type="match status" value="1"/>
</dbReference>
<name>A0ABP3ETP1_9ACTN</name>
<protein>
    <submittedName>
        <fullName evidence="4">YciI family protein</fullName>
    </submittedName>
</protein>
<comment type="caution">
    <text evidence="4">The sequence shown here is derived from an EMBL/GenBank/DDBJ whole genome shotgun (WGS) entry which is preliminary data.</text>
</comment>
<evidence type="ECO:0000259" key="3">
    <source>
        <dbReference type="Pfam" id="PF03795"/>
    </source>
</evidence>
<comment type="similarity">
    <text evidence="1">Belongs to the YciI family.</text>
</comment>
<evidence type="ECO:0000313" key="5">
    <source>
        <dbReference type="Proteomes" id="UP001500967"/>
    </source>
</evidence>
<feature type="region of interest" description="Disordered" evidence="2">
    <location>
        <begin position="51"/>
        <end position="71"/>
    </location>
</feature>
<dbReference type="PANTHER" id="PTHR35174">
    <property type="entry name" value="BLL7171 PROTEIN-RELATED"/>
    <property type="match status" value="1"/>
</dbReference>
<evidence type="ECO:0000313" key="4">
    <source>
        <dbReference type="EMBL" id="GAA0276483.1"/>
    </source>
</evidence>
<dbReference type="InterPro" id="IPR011008">
    <property type="entry name" value="Dimeric_a/b-barrel"/>
</dbReference>
<evidence type="ECO:0000256" key="1">
    <source>
        <dbReference type="ARBA" id="ARBA00007689"/>
    </source>
</evidence>
<proteinExistence type="inferred from homology"/>
<keyword evidence="5" id="KW-1185">Reference proteome</keyword>
<dbReference type="RefSeq" id="WP_344653740.1">
    <property type="nucleotide sequence ID" value="NZ_BAAAGX010000034.1"/>
</dbReference>
<reference evidence="5" key="1">
    <citation type="journal article" date="2019" name="Int. J. Syst. Evol. Microbiol.">
        <title>The Global Catalogue of Microorganisms (GCM) 10K type strain sequencing project: providing services to taxonomists for standard genome sequencing and annotation.</title>
        <authorList>
            <consortium name="The Broad Institute Genomics Platform"/>
            <consortium name="The Broad Institute Genome Sequencing Center for Infectious Disease"/>
            <person name="Wu L."/>
            <person name="Ma J."/>
        </authorList>
    </citation>
    <scope>NUCLEOTIDE SEQUENCE [LARGE SCALE GENOMIC DNA]</scope>
    <source>
        <strain evidence="5">JCM 10425</strain>
    </source>
</reference>
<feature type="domain" description="YCII-related" evidence="3">
    <location>
        <begin position="21"/>
        <end position="113"/>
    </location>
</feature>
<evidence type="ECO:0000256" key="2">
    <source>
        <dbReference type="SAM" id="MobiDB-lite"/>
    </source>
</evidence>
<organism evidence="4 5">
    <name type="scientific">Cryptosporangium japonicum</name>
    <dbReference type="NCBI Taxonomy" id="80872"/>
    <lineage>
        <taxon>Bacteria</taxon>
        <taxon>Bacillati</taxon>
        <taxon>Actinomycetota</taxon>
        <taxon>Actinomycetes</taxon>
        <taxon>Cryptosporangiales</taxon>
        <taxon>Cryptosporangiaceae</taxon>
        <taxon>Cryptosporangium</taxon>
    </lineage>
</organism>
<dbReference type="Pfam" id="PF03795">
    <property type="entry name" value="YCII"/>
    <property type="match status" value="1"/>
</dbReference>